<evidence type="ECO:0000313" key="2">
    <source>
        <dbReference type="Proteomes" id="UP000807025"/>
    </source>
</evidence>
<keyword evidence="2" id="KW-1185">Reference proteome</keyword>
<name>A0A9P5ZR79_PLEER</name>
<comment type="caution">
    <text evidence="1">The sequence shown here is derived from an EMBL/GenBank/DDBJ whole genome shotgun (WGS) entry which is preliminary data.</text>
</comment>
<evidence type="ECO:0000313" key="1">
    <source>
        <dbReference type="EMBL" id="KAF9493002.1"/>
    </source>
</evidence>
<reference evidence="1" key="1">
    <citation type="submission" date="2020-11" db="EMBL/GenBank/DDBJ databases">
        <authorList>
            <consortium name="DOE Joint Genome Institute"/>
            <person name="Ahrendt S."/>
            <person name="Riley R."/>
            <person name="Andreopoulos W."/>
            <person name="Labutti K."/>
            <person name="Pangilinan J."/>
            <person name="Ruiz-Duenas F.J."/>
            <person name="Barrasa J.M."/>
            <person name="Sanchez-Garcia M."/>
            <person name="Camarero S."/>
            <person name="Miyauchi S."/>
            <person name="Serrano A."/>
            <person name="Linde D."/>
            <person name="Babiker R."/>
            <person name="Drula E."/>
            <person name="Ayuso-Fernandez I."/>
            <person name="Pacheco R."/>
            <person name="Padilla G."/>
            <person name="Ferreira P."/>
            <person name="Barriuso J."/>
            <person name="Kellner H."/>
            <person name="Castanera R."/>
            <person name="Alfaro M."/>
            <person name="Ramirez L."/>
            <person name="Pisabarro A.G."/>
            <person name="Kuo A."/>
            <person name="Tritt A."/>
            <person name="Lipzen A."/>
            <person name="He G."/>
            <person name="Yan M."/>
            <person name="Ng V."/>
            <person name="Cullen D."/>
            <person name="Martin F."/>
            <person name="Rosso M.-N."/>
            <person name="Henrissat B."/>
            <person name="Hibbett D."/>
            <person name="Martinez A.T."/>
            <person name="Grigoriev I.V."/>
        </authorList>
    </citation>
    <scope>NUCLEOTIDE SEQUENCE</scope>
    <source>
        <strain evidence="1">ATCC 90797</strain>
    </source>
</reference>
<protein>
    <submittedName>
        <fullName evidence="1">Uncharacterized protein</fullName>
    </submittedName>
</protein>
<organism evidence="1 2">
    <name type="scientific">Pleurotus eryngii</name>
    <name type="common">Boletus of the steppes</name>
    <dbReference type="NCBI Taxonomy" id="5323"/>
    <lineage>
        <taxon>Eukaryota</taxon>
        <taxon>Fungi</taxon>
        <taxon>Dikarya</taxon>
        <taxon>Basidiomycota</taxon>
        <taxon>Agaricomycotina</taxon>
        <taxon>Agaricomycetes</taxon>
        <taxon>Agaricomycetidae</taxon>
        <taxon>Agaricales</taxon>
        <taxon>Pleurotineae</taxon>
        <taxon>Pleurotaceae</taxon>
        <taxon>Pleurotus</taxon>
    </lineage>
</organism>
<sequence>MVLLVLVILLLTITNVMLFVRFDRRSCSYAMYRRKIQIARLSLGFVYNLISWETPLASRYYSNQKSSAQTHVHLCYAPALSSRHGRLRLTVFGDLPSPSKPMALAALLTSLLLTGASEGPAFISLPMNSNRELFSLKKRLTAVVGVK</sequence>
<dbReference type="AlphaFoldDB" id="A0A9P5ZR79"/>
<gene>
    <name evidence="1" type="ORF">BDN71DRAFT_1159585</name>
</gene>
<dbReference type="Proteomes" id="UP000807025">
    <property type="component" value="Unassembled WGS sequence"/>
</dbReference>
<accession>A0A9P5ZR79</accession>
<proteinExistence type="predicted"/>
<dbReference type="EMBL" id="MU154592">
    <property type="protein sequence ID" value="KAF9493002.1"/>
    <property type="molecule type" value="Genomic_DNA"/>
</dbReference>